<dbReference type="SUPFAM" id="SSF82199">
    <property type="entry name" value="SET domain"/>
    <property type="match status" value="1"/>
</dbReference>
<comment type="caution">
    <text evidence="2">The sequence shown here is derived from an EMBL/GenBank/DDBJ whole genome shotgun (WGS) entry which is preliminary data.</text>
</comment>
<sequence length="651" mass="71525">MSGSNVAVQQWLADRLRLSRALSTDATEAYFMISSEHLTSFVSFRNEASAAATVLKQLTREREGQYTGSPRMDCLKDHCHAVTRHHYIDDAALSVNCKDLLAEDLVRWAEEQGCLVKGHTAAHSNGLRGFAANANMKAGDVLLSVPESLLISQETALSSDLGGALRQLPGLDADNILLIWTMVERHEADSTWAPFWKHLPDQFGTALGVSEEDIELLRDTPHWEAFSNAHQHVRQAYAALKPTLDMLTTAYPEQLSIDLFTWPAYLWAIELWYAYAIEVKGLNETISPCLVPVATLLNHALWPHIVHFSHLDDQDDCLKLRLFREVLKGQECCLSYGPLPNHKLLLFYGFTIADNPYDTIEFELGHAEDELQGDRAKALEMHDLPRQHMLRQGPLSSRLLPSLAIMAADRKQLQDINSGTPPLEVRGLCMDDQLSSLIDLVSGYLSTCRTCLRAVAKRLRNQLQPAEVLLAPQPHASADEHAPAPSRHPAASGCLRKASIPDADRISGHVAASDAVASVEKSLVVDETSGLPSKGDRCIYHQDSSPGEALPASSASHDANALSSSCQAAMYGIDDAPGDQGWKQVQREGEGPAADNKTHGQHDHGCMSNASLTHKFYSNAAQYLTGICTVLEQNISTLADLNGQNCERRPY</sequence>
<dbReference type="InterPro" id="IPR046341">
    <property type="entry name" value="SET_dom_sf"/>
</dbReference>
<dbReference type="InterPro" id="IPR050600">
    <property type="entry name" value="SETD3_SETD6_MTase"/>
</dbReference>
<evidence type="ECO:0000256" key="1">
    <source>
        <dbReference type="SAM" id="MobiDB-lite"/>
    </source>
</evidence>
<protein>
    <recommendedName>
        <fullName evidence="4">SET domain-containing protein</fullName>
    </recommendedName>
</protein>
<reference evidence="2 3" key="1">
    <citation type="journal article" date="2024" name="Nat. Commun.">
        <title>Phylogenomics reveals the evolutionary origins of lichenization in chlorophyte algae.</title>
        <authorList>
            <person name="Puginier C."/>
            <person name="Libourel C."/>
            <person name="Otte J."/>
            <person name="Skaloud P."/>
            <person name="Haon M."/>
            <person name="Grisel S."/>
            <person name="Petersen M."/>
            <person name="Berrin J.G."/>
            <person name="Delaux P.M."/>
            <person name="Dal Grande F."/>
            <person name="Keller J."/>
        </authorList>
    </citation>
    <scope>NUCLEOTIDE SEQUENCE [LARGE SCALE GENOMIC DNA]</scope>
    <source>
        <strain evidence="2 3">SAG 2145</strain>
    </source>
</reference>
<dbReference type="EMBL" id="JALJOS010000013">
    <property type="protein sequence ID" value="KAK9831771.1"/>
    <property type="molecule type" value="Genomic_DNA"/>
</dbReference>
<keyword evidence="3" id="KW-1185">Reference proteome</keyword>
<evidence type="ECO:0008006" key="4">
    <source>
        <dbReference type="Google" id="ProtNLM"/>
    </source>
</evidence>
<accession>A0AAW1RDY0</accession>
<feature type="compositionally biased region" description="Basic and acidic residues" evidence="1">
    <location>
        <begin position="585"/>
        <end position="602"/>
    </location>
</feature>
<dbReference type="GO" id="GO:0016279">
    <property type="term" value="F:protein-lysine N-methyltransferase activity"/>
    <property type="evidence" value="ECO:0007669"/>
    <property type="project" value="TreeGrafter"/>
</dbReference>
<dbReference type="AlphaFoldDB" id="A0AAW1RDY0"/>
<name>A0AAW1RDY0_9CHLO</name>
<dbReference type="Proteomes" id="UP001438707">
    <property type="component" value="Unassembled WGS sequence"/>
</dbReference>
<proteinExistence type="predicted"/>
<dbReference type="PANTHER" id="PTHR13271:SF103">
    <property type="entry name" value="N-METHYLTRANSFERASE DOMAIN AND SET DOMAIN CONTAINING PROTEIN-RELATED"/>
    <property type="match status" value="1"/>
</dbReference>
<feature type="region of interest" description="Disordered" evidence="1">
    <location>
        <begin position="582"/>
        <end position="602"/>
    </location>
</feature>
<dbReference type="PANTHER" id="PTHR13271">
    <property type="entry name" value="UNCHARACTERIZED PUTATIVE METHYLTRANSFERASE"/>
    <property type="match status" value="1"/>
</dbReference>
<gene>
    <name evidence="2" type="ORF">WJX74_008834</name>
</gene>
<evidence type="ECO:0000313" key="3">
    <source>
        <dbReference type="Proteomes" id="UP001438707"/>
    </source>
</evidence>
<organism evidence="2 3">
    <name type="scientific">Apatococcus lobatus</name>
    <dbReference type="NCBI Taxonomy" id="904363"/>
    <lineage>
        <taxon>Eukaryota</taxon>
        <taxon>Viridiplantae</taxon>
        <taxon>Chlorophyta</taxon>
        <taxon>core chlorophytes</taxon>
        <taxon>Trebouxiophyceae</taxon>
        <taxon>Chlorellales</taxon>
        <taxon>Chlorellaceae</taxon>
        <taxon>Apatococcus</taxon>
    </lineage>
</organism>
<evidence type="ECO:0000313" key="2">
    <source>
        <dbReference type="EMBL" id="KAK9831771.1"/>
    </source>
</evidence>
<feature type="region of interest" description="Disordered" evidence="1">
    <location>
        <begin position="535"/>
        <end position="556"/>
    </location>
</feature>
<dbReference type="CDD" id="cd10527">
    <property type="entry name" value="SET_LSMT"/>
    <property type="match status" value="1"/>
</dbReference>
<dbReference type="Gene3D" id="3.90.1410.10">
    <property type="entry name" value="set domain protein methyltransferase, domain 1"/>
    <property type="match status" value="1"/>
</dbReference>